<evidence type="ECO:0000313" key="3">
    <source>
        <dbReference type="Proteomes" id="UP000232673"/>
    </source>
</evidence>
<accession>A0A2N0TWH2</accession>
<gene>
    <name evidence="2" type="ORF">APR41_16955</name>
</gene>
<comment type="caution">
    <text evidence="2">The sequence shown here is derived from an EMBL/GenBank/DDBJ whole genome shotgun (WGS) entry which is preliminary data.</text>
</comment>
<sequence>MRLDKTVKTLSMVVVFAVFTAYGKGTPTPAHEAQQDQTFTILHTNDIHGNYMPFLTTTVSATS</sequence>
<dbReference type="InterPro" id="IPR029052">
    <property type="entry name" value="Metallo-depent_PP-like"/>
</dbReference>
<dbReference type="Proteomes" id="UP000232673">
    <property type="component" value="Unassembled WGS sequence"/>
</dbReference>
<dbReference type="AlphaFoldDB" id="A0A2N0TWH2"/>
<keyword evidence="1" id="KW-0732">Signal</keyword>
<protein>
    <recommendedName>
        <fullName evidence="4">5'-Nucleotidase C-terminal domain-containing protein</fullName>
    </recommendedName>
</protein>
<organism evidence="2 3">
    <name type="scientific">Salegentibacter salinarum</name>
    <dbReference type="NCBI Taxonomy" id="447422"/>
    <lineage>
        <taxon>Bacteria</taxon>
        <taxon>Pseudomonadati</taxon>
        <taxon>Bacteroidota</taxon>
        <taxon>Flavobacteriia</taxon>
        <taxon>Flavobacteriales</taxon>
        <taxon>Flavobacteriaceae</taxon>
        <taxon>Salegentibacter</taxon>
    </lineage>
</organism>
<evidence type="ECO:0000313" key="2">
    <source>
        <dbReference type="EMBL" id="PKD19097.1"/>
    </source>
</evidence>
<dbReference type="EMBL" id="LKTS01000017">
    <property type="protein sequence ID" value="PKD19097.1"/>
    <property type="molecule type" value="Genomic_DNA"/>
</dbReference>
<feature type="signal peptide" evidence="1">
    <location>
        <begin position="1"/>
        <end position="23"/>
    </location>
</feature>
<proteinExistence type="predicted"/>
<feature type="chain" id="PRO_5014702991" description="5'-Nucleotidase C-terminal domain-containing protein" evidence="1">
    <location>
        <begin position="24"/>
        <end position="63"/>
    </location>
</feature>
<dbReference type="SUPFAM" id="SSF56300">
    <property type="entry name" value="Metallo-dependent phosphatases"/>
    <property type="match status" value="1"/>
</dbReference>
<name>A0A2N0TWH2_9FLAO</name>
<evidence type="ECO:0000256" key="1">
    <source>
        <dbReference type="SAM" id="SignalP"/>
    </source>
</evidence>
<keyword evidence="3" id="KW-1185">Reference proteome</keyword>
<evidence type="ECO:0008006" key="4">
    <source>
        <dbReference type="Google" id="ProtNLM"/>
    </source>
</evidence>
<dbReference type="STRING" id="447422.SAMN05660903_03460"/>
<reference evidence="2 3" key="1">
    <citation type="submission" date="2015-10" db="EMBL/GenBank/DDBJ databases">
        <title>Draft genome sequence of Salegentibacter salinarum KCTC 12975.</title>
        <authorList>
            <person name="Lin W."/>
            <person name="Zheng Q."/>
        </authorList>
    </citation>
    <scope>NUCLEOTIDE SEQUENCE [LARGE SCALE GENOMIC DNA]</scope>
    <source>
        <strain evidence="2 3">KCTC 12975</strain>
    </source>
</reference>